<organism evidence="1">
    <name type="scientific">Fusarium oxysporum f. sp. cepae</name>
    <dbReference type="NCBI Taxonomy" id="396571"/>
    <lineage>
        <taxon>Eukaryota</taxon>
        <taxon>Fungi</taxon>
        <taxon>Dikarya</taxon>
        <taxon>Ascomycota</taxon>
        <taxon>Pezizomycotina</taxon>
        <taxon>Sordariomycetes</taxon>
        <taxon>Hypocreomycetidae</taxon>
        <taxon>Hypocreales</taxon>
        <taxon>Nectriaceae</taxon>
        <taxon>Fusarium</taxon>
        <taxon>Fusarium oxysporum species complex</taxon>
    </lineage>
</organism>
<accession>A0A3L6NEG9</accession>
<dbReference type="Proteomes" id="UP000270866">
    <property type="component" value="Chromosome 8"/>
</dbReference>
<dbReference type="EMBL" id="MRCU01000006">
    <property type="protein sequence ID" value="RKK15835.1"/>
    <property type="molecule type" value="Genomic_DNA"/>
</dbReference>
<evidence type="ECO:0000313" key="1">
    <source>
        <dbReference type="EMBL" id="RKK15835.1"/>
    </source>
</evidence>
<dbReference type="AlphaFoldDB" id="A0A3L6NEG9"/>
<comment type="caution">
    <text evidence="1">The sequence shown here is derived from an EMBL/GenBank/DDBJ whole genome shotgun (WGS) entry which is preliminary data.</text>
</comment>
<gene>
    <name evidence="1" type="ORF">BFJ65_g9412</name>
</gene>
<proteinExistence type="predicted"/>
<name>A0A3L6NEG9_FUSOX</name>
<sequence>MLVNGSGICSHHGSMFGKSRVNRQMRDVPFVKYSRPRNAML</sequence>
<reference evidence="1" key="1">
    <citation type="journal article" date="2018" name="Sci. Rep.">
        <title>Characterisation of pathogen-specific regions and novel effector candidates in Fusarium oxysporum f. sp. cepae.</title>
        <authorList>
            <person name="Armitage A.D."/>
            <person name="Taylor A."/>
            <person name="Sobczyk M.K."/>
            <person name="Baxter L."/>
            <person name="Greenfield B.P."/>
            <person name="Bates H.J."/>
            <person name="Wilson F."/>
            <person name="Jackson A.C."/>
            <person name="Ott S."/>
            <person name="Harrison R.J."/>
            <person name="Clarkson J.P."/>
        </authorList>
    </citation>
    <scope>NUCLEOTIDE SEQUENCE [LARGE SCALE GENOMIC DNA]</scope>
    <source>
        <strain evidence="1">FoC_Fus2</strain>
    </source>
</reference>
<protein>
    <submittedName>
        <fullName evidence="1">Uncharacterized protein</fullName>
    </submittedName>
</protein>